<dbReference type="PANTHER" id="PTHR47991">
    <property type="entry name" value="OXOGLUTARATE/IRON-DEPENDENT DIOXYGENASE"/>
    <property type="match status" value="1"/>
</dbReference>
<dbReference type="PROSITE" id="PS51471">
    <property type="entry name" value="FE2OG_OXY"/>
    <property type="match status" value="1"/>
</dbReference>
<keyword evidence="4 5" id="KW-0408">Iron</keyword>
<feature type="domain" description="Fe2OG dioxygenase" evidence="6">
    <location>
        <begin position="183"/>
        <end position="285"/>
    </location>
</feature>
<dbReference type="InterPro" id="IPR026992">
    <property type="entry name" value="DIOX_N"/>
</dbReference>
<accession>A0A2H9ZWE0</accession>
<sequence length="339" mass="38290">MEKILHRGFRYETVPANYVFPPEARQKKLENNKSIPVIDMAADGCDLEEIAKQIFEAGKEFGIFQVVNHGVPHELMMGMMSVMKEFFELPAEERAALCSDDLYKPVRVFTSTGVHDVVGFWRDCLRMAIYPVEEFKQYWPEKPTNLKDIVERYANELKGLKDRVLELTAKGLGLELDYFHGDKSGEPLVSHVNFYPPCPDPSVTLGLAKHCDPGLLTFLLQGEVSGLQIFHNEDWVAVDPIPNAIVINYGHQMEIISNGLLKGVEHRAITNEKQSRLSIANFIQPAKESLIAPAPALVCEENPAIYKPFLFRDYFAKYVTNLGDKEKSEKAFLLEGDGI</sequence>
<dbReference type="SUPFAM" id="SSF51197">
    <property type="entry name" value="Clavaminate synthase-like"/>
    <property type="match status" value="1"/>
</dbReference>
<dbReference type="Gene3D" id="2.60.120.330">
    <property type="entry name" value="B-lactam Antibiotic, Isopenicillin N Synthase, Chain"/>
    <property type="match status" value="1"/>
</dbReference>
<dbReference type="AlphaFoldDB" id="A0A2H9ZWE0"/>
<dbReference type="OrthoDB" id="406156at2759"/>
<dbReference type="InterPro" id="IPR027443">
    <property type="entry name" value="IPNS-like_sf"/>
</dbReference>
<evidence type="ECO:0000256" key="5">
    <source>
        <dbReference type="RuleBase" id="RU003682"/>
    </source>
</evidence>
<dbReference type="EMBL" id="KZ453122">
    <property type="protein sequence ID" value="PKA47628.1"/>
    <property type="molecule type" value="Genomic_DNA"/>
</dbReference>
<dbReference type="InterPro" id="IPR005123">
    <property type="entry name" value="Oxoglu/Fe-dep_dioxygenase_dom"/>
</dbReference>
<evidence type="ECO:0000259" key="6">
    <source>
        <dbReference type="PROSITE" id="PS51471"/>
    </source>
</evidence>
<evidence type="ECO:0000256" key="3">
    <source>
        <dbReference type="ARBA" id="ARBA00023002"/>
    </source>
</evidence>
<evidence type="ECO:0000256" key="1">
    <source>
        <dbReference type="ARBA" id="ARBA00008056"/>
    </source>
</evidence>
<keyword evidence="2 5" id="KW-0479">Metal-binding</keyword>
<evidence type="ECO:0000313" key="7">
    <source>
        <dbReference type="EMBL" id="PKA47628.1"/>
    </source>
</evidence>
<name>A0A2H9ZWE0_9ASPA</name>
<evidence type="ECO:0000313" key="8">
    <source>
        <dbReference type="Proteomes" id="UP000236161"/>
    </source>
</evidence>
<keyword evidence="3 5" id="KW-0560">Oxidoreductase</keyword>
<dbReference type="InterPro" id="IPR044861">
    <property type="entry name" value="IPNS-like_FE2OG_OXY"/>
</dbReference>
<evidence type="ECO:0000256" key="4">
    <source>
        <dbReference type="ARBA" id="ARBA00023004"/>
    </source>
</evidence>
<dbReference type="InterPro" id="IPR050295">
    <property type="entry name" value="Plant_2OG-oxidoreductases"/>
</dbReference>
<dbReference type="GO" id="GO:0046872">
    <property type="term" value="F:metal ion binding"/>
    <property type="evidence" value="ECO:0007669"/>
    <property type="project" value="UniProtKB-KW"/>
</dbReference>
<gene>
    <name evidence="7" type="primary">IDS3</name>
    <name evidence="7" type="ORF">AXF42_Ash014824</name>
</gene>
<evidence type="ECO:0000256" key="2">
    <source>
        <dbReference type="ARBA" id="ARBA00022723"/>
    </source>
</evidence>
<dbReference type="Proteomes" id="UP000236161">
    <property type="component" value="Unassembled WGS sequence"/>
</dbReference>
<comment type="similarity">
    <text evidence="1 5">Belongs to the iron/ascorbate-dependent oxidoreductase family.</text>
</comment>
<keyword evidence="7" id="KW-0223">Dioxygenase</keyword>
<proteinExistence type="inferred from homology"/>
<keyword evidence="8" id="KW-1185">Reference proteome</keyword>
<dbReference type="STRING" id="1088818.A0A2H9ZWE0"/>
<reference evidence="7 8" key="1">
    <citation type="journal article" date="2017" name="Nature">
        <title>The Apostasia genome and the evolution of orchids.</title>
        <authorList>
            <person name="Zhang G.Q."/>
            <person name="Liu K.W."/>
            <person name="Li Z."/>
            <person name="Lohaus R."/>
            <person name="Hsiao Y.Y."/>
            <person name="Niu S.C."/>
            <person name="Wang J.Y."/>
            <person name="Lin Y.C."/>
            <person name="Xu Q."/>
            <person name="Chen L.J."/>
            <person name="Yoshida K."/>
            <person name="Fujiwara S."/>
            <person name="Wang Z.W."/>
            <person name="Zhang Y.Q."/>
            <person name="Mitsuda N."/>
            <person name="Wang M."/>
            <person name="Liu G.H."/>
            <person name="Pecoraro L."/>
            <person name="Huang H.X."/>
            <person name="Xiao X.J."/>
            <person name="Lin M."/>
            <person name="Wu X.Y."/>
            <person name="Wu W.L."/>
            <person name="Chen Y.Y."/>
            <person name="Chang S.B."/>
            <person name="Sakamoto S."/>
            <person name="Ohme-Takagi M."/>
            <person name="Yagi M."/>
            <person name="Zeng S.J."/>
            <person name="Shen C.Y."/>
            <person name="Yeh C.M."/>
            <person name="Luo Y.B."/>
            <person name="Tsai W.C."/>
            <person name="Van de Peer Y."/>
            <person name="Liu Z.J."/>
        </authorList>
    </citation>
    <scope>NUCLEOTIDE SEQUENCE [LARGE SCALE GENOMIC DNA]</scope>
    <source>
        <strain evidence="8">cv. Shenzhen</strain>
        <tissue evidence="7">Stem</tissue>
    </source>
</reference>
<dbReference type="Pfam" id="PF03171">
    <property type="entry name" value="2OG-FeII_Oxy"/>
    <property type="match status" value="1"/>
</dbReference>
<dbReference type="Pfam" id="PF14226">
    <property type="entry name" value="DIOX_N"/>
    <property type="match status" value="1"/>
</dbReference>
<protein>
    <submittedName>
        <fullName evidence="7">2'-deoxymugineic-acid 2'-dioxygenase</fullName>
    </submittedName>
</protein>
<dbReference type="GO" id="GO:0051213">
    <property type="term" value="F:dioxygenase activity"/>
    <property type="evidence" value="ECO:0007669"/>
    <property type="project" value="UniProtKB-KW"/>
</dbReference>
<organism evidence="7 8">
    <name type="scientific">Apostasia shenzhenica</name>
    <dbReference type="NCBI Taxonomy" id="1088818"/>
    <lineage>
        <taxon>Eukaryota</taxon>
        <taxon>Viridiplantae</taxon>
        <taxon>Streptophyta</taxon>
        <taxon>Embryophyta</taxon>
        <taxon>Tracheophyta</taxon>
        <taxon>Spermatophyta</taxon>
        <taxon>Magnoliopsida</taxon>
        <taxon>Liliopsida</taxon>
        <taxon>Asparagales</taxon>
        <taxon>Orchidaceae</taxon>
        <taxon>Apostasioideae</taxon>
        <taxon>Apostasia</taxon>
    </lineage>
</organism>